<accession>A0A517PLX3</accession>
<dbReference type="Gene3D" id="3.40.50.2000">
    <property type="entry name" value="Glycogen Phosphorylase B"/>
    <property type="match status" value="2"/>
</dbReference>
<dbReference type="AlphaFoldDB" id="A0A517PLX3"/>
<dbReference type="InterPro" id="IPR001296">
    <property type="entry name" value="Glyco_trans_1"/>
</dbReference>
<dbReference type="RefSeq" id="WP_145183095.1">
    <property type="nucleotide sequence ID" value="NZ_CP036266.1"/>
</dbReference>
<dbReference type="InterPro" id="IPR028098">
    <property type="entry name" value="Glyco_trans_4-like_N"/>
</dbReference>
<dbReference type="EC" id="2.4.-.-" evidence="3"/>
<evidence type="ECO:0000313" key="3">
    <source>
        <dbReference type="EMBL" id="QDT20373.1"/>
    </source>
</evidence>
<reference evidence="3 4" key="1">
    <citation type="submission" date="2019-02" db="EMBL/GenBank/DDBJ databases">
        <title>Deep-cultivation of Planctomycetes and their phenomic and genomic characterization uncovers novel biology.</title>
        <authorList>
            <person name="Wiegand S."/>
            <person name="Jogler M."/>
            <person name="Boedeker C."/>
            <person name="Pinto D."/>
            <person name="Vollmers J."/>
            <person name="Rivas-Marin E."/>
            <person name="Kohn T."/>
            <person name="Peeters S.H."/>
            <person name="Heuer A."/>
            <person name="Rast P."/>
            <person name="Oberbeckmann S."/>
            <person name="Bunk B."/>
            <person name="Jeske O."/>
            <person name="Meyerdierks A."/>
            <person name="Storesund J.E."/>
            <person name="Kallscheuer N."/>
            <person name="Luecker S."/>
            <person name="Lage O.M."/>
            <person name="Pohl T."/>
            <person name="Merkel B.J."/>
            <person name="Hornburger P."/>
            <person name="Mueller R.-W."/>
            <person name="Bruemmer F."/>
            <person name="Labrenz M."/>
            <person name="Spormann A.M."/>
            <person name="Op den Camp H."/>
            <person name="Overmann J."/>
            <person name="Amann R."/>
            <person name="Jetten M.S.M."/>
            <person name="Mascher T."/>
            <person name="Medema M.H."/>
            <person name="Devos D.P."/>
            <person name="Kaster A.-K."/>
            <person name="Ovreas L."/>
            <person name="Rohde M."/>
            <person name="Galperin M.Y."/>
            <person name="Jogler C."/>
        </authorList>
    </citation>
    <scope>NUCLEOTIDE SEQUENCE [LARGE SCALE GENOMIC DNA]</scope>
    <source>
        <strain evidence="3 4">HG66A1</strain>
    </source>
</reference>
<dbReference type="SUPFAM" id="SSF53756">
    <property type="entry name" value="UDP-Glycosyltransferase/glycogen phosphorylase"/>
    <property type="match status" value="1"/>
</dbReference>
<evidence type="ECO:0000259" key="2">
    <source>
        <dbReference type="Pfam" id="PF13439"/>
    </source>
</evidence>
<name>A0A517PLX3_9PLAN</name>
<keyword evidence="3" id="KW-0328">Glycosyltransferase</keyword>
<feature type="domain" description="Glycosyl transferase family 1" evidence="1">
    <location>
        <begin position="188"/>
        <end position="345"/>
    </location>
</feature>
<keyword evidence="4" id="KW-1185">Reference proteome</keyword>
<sequence>MSDSHAPYPIAFCITGLQPGGAERALVQIVTRLNRERWAPVVYSLTGTGPLVEPLQQAGIPTEILQVRSARDVRIIWHLAQKFKAQKPVLLQTFLFHANLAGRLAARLSHVPHVVSGIRVSEKRRNGHLLLDRLTNRLVELNICVSQSVADFSIQTGHLSPTKITVVPNGVEFQRFAEAKPADLTCWNIPTDAKVVLSVGRLDPQKAPHDLLSAFLKFASQAPEFHLLFVGDGPLRGELEQRVSESGYSSQVHFAGWQPQIPELMRAADCLVLSSLWEGMPNVVLESMAAGLPVISTRVDGIFELIQPGEQGTLVEIGSIDQLHQALVDFRTSPTQFVKMAENAQTLVEQEFTWESIARKYDQIYSQILSLTD</sequence>
<dbReference type="Pfam" id="PF13439">
    <property type="entry name" value="Glyco_transf_4"/>
    <property type="match status" value="1"/>
</dbReference>
<dbReference type="GO" id="GO:0016757">
    <property type="term" value="F:glycosyltransferase activity"/>
    <property type="evidence" value="ECO:0007669"/>
    <property type="project" value="UniProtKB-KW"/>
</dbReference>
<evidence type="ECO:0000259" key="1">
    <source>
        <dbReference type="Pfam" id="PF00534"/>
    </source>
</evidence>
<dbReference type="OrthoDB" id="9804196at2"/>
<dbReference type="Proteomes" id="UP000320421">
    <property type="component" value="Chromosome"/>
</dbReference>
<keyword evidence="3" id="KW-0808">Transferase</keyword>
<proteinExistence type="predicted"/>
<feature type="domain" description="Glycosyltransferase subfamily 4-like N-terminal" evidence="2">
    <location>
        <begin position="19"/>
        <end position="174"/>
    </location>
</feature>
<organism evidence="3 4">
    <name type="scientific">Gimesia chilikensis</name>
    <dbReference type="NCBI Taxonomy" id="2605989"/>
    <lineage>
        <taxon>Bacteria</taxon>
        <taxon>Pseudomonadati</taxon>
        <taxon>Planctomycetota</taxon>
        <taxon>Planctomycetia</taxon>
        <taxon>Planctomycetales</taxon>
        <taxon>Planctomycetaceae</taxon>
        <taxon>Gimesia</taxon>
    </lineage>
</organism>
<dbReference type="PANTHER" id="PTHR12526">
    <property type="entry name" value="GLYCOSYLTRANSFERASE"/>
    <property type="match status" value="1"/>
</dbReference>
<gene>
    <name evidence="3" type="primary">epsF_2</name>
    <name evidence="3" type="ORF">HG66A1_21590</name>
</gene>
<protein>
    <submittedName>
        <fullName evidence="3">Glycosyltransferase EpsF</fullName>
        <ecNumber evidence="3">2.4.-.-</ecNumber>
    </submittedName>
</protein>
<dbReference type="EMBL" id="CP036266">
    <property type="protein sequence ID" value="QDT20373.1"/>
    <property type="molecule type" value="Genomic_DNA"/>
</dbReference>
<dbReference type="Pfam" id="PF00534">
    <property type="entry name" value="Glycos_transf_1"/>
    <property type="match status" value="1"/>
</dbReference>
<evidence type="ECO:0000313" key="4">
    <source>
        <dbReference type="Proteomes" id="UP000320421"/>
    </source>
</evidence>